<dbReference type="SMART" id="SM00060">
    <property type="entry name" value="FN3"/>
    <property type="match status" value="1"/>
</dbReference>
<evidence type="ECO:0000313" key="3">
    <source>
        <dbReference type="EMBL" id="MFC3975976.1"/>
    </source>
</evidence>
<sequence>MMSTCTMKYFLIIFLTIHIFYPKDSFAQNAPKREMRAAWIATVENIDWPNQRGLSSQLQKEQYVKLLDQLKASGMNAIIMQIRPTADTFYPSSYEPWSAFLTGEQSAAPDSYYNPLTFMIEEARKRGLEFHAWFNPYRASMSKDFTPSDEHPMVKHPEWFVKYGGKWYYDPGIPEARAFVFDAIMEVVRHYDLDAVHFDDYFYPYKVANENFPDDKSYEKYGRESYEDIDEWRRYNVDFFVEELSQRIKQEKPFVKFGISPFGVWRNKDKDPRGSDTQAGVTNYDDLYADVLKWLEKGWIDYITPQLYWHIGFEKAEYKTLVKWWEENSFGRHLYIGQGIYRVGEKGWEDPEEIKNQVEFNRTFEKVHGSMYFSAKTIGENKRDVNTQLGKIYSYPALIPEMPWIKSDPPSPPQILTVEGSPRDGVKLTWKDQSVGNQAYYVIYRSDAKTALDTENPAHILTIIPKSSYTEQVWVDHKAKKREAYTYQVSAVNRLHQEGELSEKINVMTKGEKKAVQGNVKKR</sequence>
<dbReference type="InterPro" id="IPR036116">
    <property type="entry name" value="FN3_sf"/>
</dbReference>
<evidence type="ECO:0000256" key="1">
    <source>
        <dbReference type="ARBA" id="ARBA00022729"/>
    </source>
</evidence>
<dbReference type="PANTHER" id="PTHR43405">
    <property type="entry name" value="GLYCOSYL HYDROLASE DIGH"/>
    <property type="match status" value="1"/>
</dbReference>
<comment type="caution">
    <text evidence="3">The sequence shown here is derived from an EMBL/GenBank/DDBJ whole genome shotgun (WGS) entry which is preliminary data.</text>
</comment>
<dbReference type="Pfam" id="PF02638">
    <property type="entry name" value="GHL10"/>
    <property type="match status" value="1"/>
</dbReference>
<dbReference type="InterPro" id="IPR003790">
    <property type="entry name" value="GHL10"/>
</dbReference>
<evidence type="ECO:0000313" key="4">
    <source>
        <dbReference type="Proteomes" id="UP001595766"/>
    </source>
</evidence>
<dbReference type="PROSITE" id="PS50853">
    <property type="entry name" value="FN3"/>
    <property type="match status" value="1"/>
</dbReference>
<reference evidence="4" key="1">
    <citation type="journal article" date="2019" name="Int. J. Syst. Evol. Microbiol.">
        <title>The Global Catalogue of Microorganisms (GCM) 10K type strain sequencing project: providing services to taxonomists for standard genome sequencing and annotation.</title>
        <authorList>
            <consortium name="The Broad Institute Genomics Platform"/>
            <consortium name="The Broad Institute Genome Sequencing Center for Infectious Disease"/>
            <person name="Wu L."/>
            <person name="Ma J."/>
        </authorList>
    </citation>
    <scope>NUCLEOTIDE SEQUENCE [LARGE SCALE GENOMIC DNA]</scope>
    <source>
        <strain evidence="4">CECT 8551</strain>
    </source>
</reference>
<dbReference type="SUPFAM" id="SSF49265">
    <property type="entry name" value="Fibronectin type III"/>
    <property type="match status" value="1"/>
</dbReference>
<dbReference type="InterPro" id="IPR017853">
    <property type="entry name" value="GH"/>
</dbReference>
<feature type="domain" description="Fibronectin type-III" evidence="2">
    <location>
        <begin position="409"/>
        <end position="512"/>
    </location>
</feature>
<protein>
    <submittedName>
        <fullName evidence="3">Glycoside hydrolase family 10 protein</fullName>
    </submittedName>
</protein>
<dbReference type="InterPro" id="IPR003961">
    <property type="entry name" value="FN3_dom"/>
</dbReference>
<gene>
    <name evidence="3" type="ORF">ACFOUP_06285</name>
</gene>
<dbReference type="EMBL" id="JBHSAV010000017">
    <property type="protein sequence ID" value="MFC3975976.1"/>
    <property type="molecule type" value="Genomic_DNA"/>
</dbReference>
<dbReference type="PANTHER" id="PTHR43405:SF1">
    <property type="entry name" value="GLYCOSYL HYDROLASE DIGH"/>
    <property type="match status" value="1"/>
</dbReference>
<dbReference type="GO" id="GO:0016787">
    <property type="term" value="F:hydrolase activity"/>
    <property type="evidence" value="ECO:0007669"/>
    <property type="project" value="UniProtKB-KW"/>
</dbReference>
<dbReference type="Gene3D" id="2.60.40.10">
    <property type="entry name" value="Immunoglobulins"/>
    <property type="match status" value="1"/>
</dbReference>
<keyword evidence="1" id="KW-0732">Signal</keyword>
<dbReference type="InterPro" id="IPR052177">
    <property type="entry name" value="Divisome_Glycosyl_Hydrolase"/>
</dbReference>
<name>A0ABV8EIA7_9BACT</name>
<proteinExistence type="predicted"/>
<dbReference type="InterPro" id="IPR013783">
    <property type="entry name" value="Ig-like_fold"/>
</dbReference>
<dbReference type="Gene3D" id="3.20.20.80">
    <property type="entry name" value="Glycosidases"/>
    <property type="match status" value="1"/>
</dbReference>
<dbReference type="CDD" id="cd00063">
    <property type="entry name" value="FN3"/>
    <property type="match status" value="1"/>
</dbReference>
<evidence type="ECO:0000259" key="2">
    <source>
        <dbReference type="PROSITE" id="PS50853"/>
    </source>
</evidence>
<keyword evidence="4" id="KW-1185">Reference proteome</keyword>
<keyword evidence="3" id="KW-0378">Hydrolase</keyword>
<dbReference type="Proteomes" id="UP001595766">
    <property type="component" value="Unassembled WGS sequence"/>
</dbReference>
<accession>A0ABV8EIA7</accession>
<dbReference type="SUPFAM" id="SSF51445">
    <property type="entry name" value="(Trans)glycosidases"/>
    <property type="match status" value="1"/>
</dbReference>
<organism evidence="3 4">
    <name type="scientific">Belliella kenyensis</name>
    <dbReference type="NCBI Taxonomy" id="1472724"/>
    <lineage>
        <taxon>Bacteria</taxon>
        <taxon>Pseudomonadati</taxon>
        <taxon>Bacteroidota</taxon>
        <taxon>Cytophagia</taxon>
        <taxon>Cytophagales</taxon>
        <taxon>Cyclobacteriaceae</taxon>
        <taxon>Belliella</taxon>
    </lineage>
</organism>